<reference evidence="2" key="2">
    <citation type="submission" date="2021-02" db="EMBL/GenBank/DDBJ databases">
        <title>Genomic Encyclopedia of Type Strains, Phase IV (KMG-V): Genome sequencing to study the core and pangenomes of soil and plant-associated prokaryotes.</title>
        <authorList>
            <person name="Whitman W."/>
        </authorList>
    </citation>
    <scope>NUCLEOTIDE SEQUENCE</scope>
    <source>
        <strain evidence="2">USDA 406</strain>
    </source>
</reference>
<dbReference type="eggNOG" id="ENOG503168H">
    <property type="taxonomic scope" value="Bacteria"/>
</dbReference>
<dbReference type="Proteomes" id="UP000305095">
    <property type="component" value="Unassembled WGS sequence"/>
</dbReference>
<dbReference type="EMBL" id="JBGBZA010000002">
    <property type="protein sequence ID" value="MEY9317693.1"/>
    <property type="molecule type" value="Genomic_DNA"/>
</dbReference>
<evidence type="ECO:0000313" key="4">
    <source>
        <dbReference type="EMBL" id="TKV82390.1"/>
    </source>
</evidence>
<name>A0A1E3ETE0_BRAEL</name>
<accession>A0A1E3ETE0</accession>
<dbReference type="OrthoDB" id="8244143at2"/>
<comment type="caution">
    <text evidence="2">The sequence shown here is derived from an EMBL/GenBank/DDBJ whole genome shotgun (WGS) entry which is preliminary data.</text>
</comment>
<evidence type="ECO:0000313" key="7">
    <source>
        <dbReference type="Proteomes" id="UP001565471"/>
    </source>
</evidence>
<sequence length="59" mass="6657">MGIAKDLKKQAKTAEQAAVRTADEFAAEQMKSLAQAFRAQAEVVKRNKKKKKDELHRKS</sequence>
<dbReference type="AlphaFoldDB" id="A0A1E3ETE0"/>
<evidence type="ECO:0000256" key="1">
    <source>
        <dbReference type="SAM" id="Coils"/>
    </source>
</evidence>
<gene>
    <name evidence="3" type="ORF">ABIF29_004492</name>
    <name evidence="4" type="ORF">FDV58_07860</name>
    <name evidence="2" type="ORF">JOH49_006702</name>
</gene>
<evidence type="ECO:0000313" key="2">
    <source>
        <dbReference type="EMBL" id="MBP1296949.1"/>
    </source>
</evidence>
<evidence type="ECO:0000313" key="3">
    <source>
        <dbReference type="EMBL" id="MEY9317693.1"/>
    </source>
</evidence>
<reference evidence="4 5" key="1">
    <citation type="submission" date="2019-05" db="EMBL/GenBank/DDBJ databases">
        <title>Draft Genome of Bradyrhizobium elkanii strain SEMIA 938, Used in Commercial Inoculants for Lupinus spp. in Brazil.</title>
        <authorList>
            <person name="Hungria M."/>
            <person name="Delamuta J.R.M."/>
            <person name="Ribeiro R.A."/>
            <person name="Nogueira M.A."/>
        </authorList>
    </citation>
    <scope>NUCLEOTIDE SEQUENCE [LARGE SCALE GENOMIC DNA]</scope>
    <source>
        <strain evidence="4 5">Semia 938</strain>
    </source>
</reference>
<keyword evidence="7" id="KW-1185">Reference proteome</keyword>
<dbReference type="GeneID" id="92954336"/>
<reference evidence="3 7" key="3">
    <citation type="submission" date="2024-07" db="EMBL/GenBank/DDBJ databases">
        <title>Genomic Encyclopedia of Type Strains, Phase V (KMG-V): Genome sequencing to study the core and pangenomes of soil and plant-associated prokaryotes.</title>
        <authorList>
            <person name="Whitman W."/>
        </authorList>
    </citation>
    <scope>NUCLEOTIDE SEQUENCE [LARGE SCALE GENOMIC DNA]</scope>
    <source>
        <strain evidence="3 7">USDA 415</strain>
    </source>
</reference>
<organism evidence="2 6">
    <name type="scientific">Bradyrhizobium elkanii</name>
    <dbReference type="NCBI Taxonomy" id="29448"/>
    <lineage>
        <taxon>Bacteria</taxon>
        <taxon>Pseudomonadati</taxon>
        <taxon>Pseudomonadota</taxon>
        <taxon>Alphaproteobacteria</taxon>
        <taxon>Hyphomicrobiales</taxon>
        <taxon>Nitrobacteraceae</taxon>
        <taxon>Bradyrhizobium</taxon>
    </lineage>
</organism>
<dbReference type="EMBL" id="JAFICZ010000001">
    <property type="protein sequence ID" value="MBP1296949.1"/>
    <property type="molecule type" value="Genomic_DNA"/>
</dbReference>
<evidence type="ECO:0000313" key="5">
    <source>
        <dbReference type="Proteomes" id="UP000305095"/>
    </source>
</evidence>
<feature type="coiled-coil region" evidence="1">
    <location>
        <begin position="4"/>
        <end position="58"/>
    </location>
</feature>
<proteinExistence type="predicted"/>
<keyword evidence="1" id="KW-0175">Coiled coil</keyword>
<dbReference type="EMBL" id="SZZP01000004">
    <property type="protein sequence ID" value="TKV82390.1"/>
    <property type="molecule type" value="Genomic_DNA"/>
</dbReference>
<evidence type="ECO:0000313" key="6">
    <source>
        <dbReference type="Proteomes" id="UP000673383"/>
    </source>
</evidence>
<protein>
    <submittedName>
        <fullName evidence="2">Uncharacterized protein</fullName>
    </submittedName>
</protein>
<dbReference type="Proteomes" id="UP001565471">
    <property type="component" value="Unassembled WGS sequence"/>
</dbReference>
<dbReference type="RefSeq" id="WP_016845008.1">
    <property type="nucleotide sequence ID" value="NZ_BJNL01000015.1"/>
</dbReference>
<dbReference type="Proteomes" id="UP000673383">
    <property type="component" value="Unassembled WGS sequence"/>
</dbReference>